<feature type="domain" description="DYW" evidence="4">
    <location>
        <begin position="635"/>
        <end position="727"/>
    </location>
</feature>
<evidence type="ECO:0000256" key="1">
    <source>
        <dbReference type="ARBA" id="ARBA00006643"/>
    </source>
</evidence>
<evidence type="ECO:0000313" key="6">
    <source>
        <dbReference type="Proteomes" id="UP000241394"/>
    </source>
</evidence>
<dbReference type="InterPro" id="IPR011990">
    <property type="entry name" value="TPR-like_helical_dom_sf"/>
</dbReference>
<name>A0A2R6RV15_ACTCC</name>
<dbReference type="Pfam" id="PF20431">
    <property type="entry name" value="E_motif"/>
    <property type="match status" value="1"/>
</dbReference>
<comment type="caution">
    <text evidence="5">The sequence shown here is derived from an EMBL/GenBank/DDBJ whole genome shotgun (WGS) entry which is preliminary data.</text>
</comment>
<reference evidence="5 6" key="1">
    <citation type="submission" date="2017-07" db="EMBL/GenBank/DDBJ databases">
        <title>An improved, manually edited Actinidia chinensis var. chinensis (kiwifruit) genome highlights the challenges associated with draft genomes and gene prediction in plants.</title>
        <authorList>
            <person name="Pilkington S."/>
            <person name="Crowhurst R."/>
            <person name="Hilario E."/>
            <person name="Nardozza S."/>
            <person name="Fraser L."/>
            <person name="Peng Y."/>
            <person name="Gunaseelan K."/>
            <person name="Simpson R."/>
            <person name="Tahir J."/>
            <person name="Deroles S."/>
            <person name="Templeton K."/>
            <person name="Luo Z."/>
            <person name="Davy M."/>
            <person name="Cheng C."/>
            <person name="Mcneilage M."/>
            <person name="Scaglione D."/>
            <person name="Liu Y."/>
            <person name="Zhang Q."/>
            <person name="Datson P."/>
            <person name="De Silva N."/>
            <person name="Gardiner S."/>
            <person name="Bassett H."/>
            <person name="Chagne D."/>
            <person name="Mccallum J."/>
            <person name="Dzierzon H."/>
            <person name="Deng C."/>
            <person name="Wang Y.-Y."/>
            <person name="Barron N."/>
            <person name="Manako K."/>
            <person name="Bowen J."/>
            <person name="Foster T."/>
            <person name="Erridge Z."/>
            <person name="Tiffin H."/>
            <person name="Waite C."/>
            <person name="Davies K."/>
            <person name="Grierson E."/>
            <person name="Laing W."/>
            <person name="Kirk R."/>
            <person name="Chen X."/>
            <person name="Wood M."/>
            <person name="Montefiori M."/>
            <person name="Brummell D."/>
            <person name="Schwinn K."/>
            <person name="Catanach A."/>
            <person name="Fullerton C."/>
            <person name="Li D."/>
            <person name="Meiyalaghan S."/>
            <person name="Nieuwenhuizen N."/>
            <person name="Read N."/>
            <person name="Prakash R."/>
            <person name="Hunter D."/>
            <person name="Zhang H."/>
            <person name="Mckenzie M."/>
            <person name="Knabel M."/>
            <person name="Harris A."/>
            <person name="Allan A."/>
            <person name="Chen A."/>
            <person name="Janssen B."/>
            <person name="Plunkett B."/>
            <person name="Dwamena C."/>
            <person name="Voogd C."/>
            <person name="Leif D."/>
            <person name="Lafferty D."/>
            <person name="Souleyre E."/>
            <person name="Varkonyi-Gasic E."/>
            <person name="Gambi F."/>
            <person name="Hanley J."/>
            <person name="Yao J.-L."/>
            <person name="Cheung J."/>
            <person name="David K."/>
            <person name="Warren B."/>
            <person name="Marsh K."/>
            <person name="Snowden K."/>
            <person name="Lin-Wang K."/>
            <person name="Brian L."/>
            <person name="Martinez-Sanchez M."/>
            <person name="Wang M."/>
            <person name="Ileperuma N."/>
            <person name="Macnee N."/>
            <person name="Campin R."/>
            <person name="Mcatee P."/>
            <person name="Drummond R."/>
            <person name="Espley R."/>
            <person name="Ireland H."/>
            <person name="Wu R."/>
            <person name="Atkinson R."/>
            <person name="Karunairetnam S."/>
            <person name="Bulley S."/>
            <person name="Chunkath S."/>
            <person name="Hanley Z."/>
            <person name="Storey R."/>
            <person name="Thrimawithana A."/>
            <person name="Thomson S."/>
            <person name="David C."/>
            <person name="Testolin R."/>
        </authorList>
    </citation>
    <scope>NUCLEOTIDE SEQUENCE [LARGE SCALE GENOMIC DNA]</scope>
    <source>
        <strain evidence="6">cv. Red5</strain>
        <tissue evidence="5">Young leaf</tissue>
    </source>
</reference>
<evidence type="ECO:0000256" key="2">
    <source>
        <dbReference type="ARBA" id="ARBA00022737"/>
    </source>
</evidence>
<dbReference type="PANTHER" id="PTHR47926:SF347">
    <property type="entry name" value="PENTATRICOPEPTIDE REPEAT-CONTAINING PROTEIN"/>
    <property type="match status" value="1"/>
</dbReference>
<keyword evidence="2" id="KW-0677">Repeat</keyword>
<dbReference type="PROSITE" id="PS51375">
    <property type="entry name" value="PPR"/>
    <property type="match status" value="5"/>
</dbReference>
<feature type="repeat" description="PPR" evidence="3">
    <location>
        <begin position="319"/>
        <end position="353"/>
    </location>
</feature>
<feature type="repeat" description="PPR" evidence="3">
    <location>
        <begin position="389"/>
        <end position="419"/>
    </location>
</feature>
<dbReference type="AlphaFoldDB" id="A0A2R6RV15"/>
<dbReference type="Gene3D" id="1.25.40.10">
    <property type="entry name" value="Tetratricopeptide repeat domain"/>
    <property type="match status" value="4"/>
</dbReference>
<reference evidence="6" key="2">
    <citation type="journal article" date="2018" name="BMC Genomics">
        <title>A manually annotated Actinidia chinensis var. chinensis (kiwifruit) genome highlights the challenges associated with draft genomes and gene prediction in plants.</title>
        <authorList>
            <person name="Pilkington S.M."/>
            <person name="Crowhurst R."/>
            <person name="Hilario E."/>
            <person name="Nardozza S."/>
            <person name="Fraser L."/>
            <person name="Peng Y."/>
            <person name="Gunaseelan K."/>
            <person name="Simpson R."/>
            <person name="Tahir J."/>
            <person name="Deroles S.C."/>
            <person name="Templeton K."/>
            <person name="Luo Z."/>
            <person name="Davy M."/>
            <person name="Cheng C."/>
            <person name="McNeilage M."/>
            <person name="Scaglione D."/>
            <person name="Liu Y."/>
            <person name="Zhang Q."/>
            <person name="Datson P."/>
            <person name="De Silva N."/>
            <person name="Gardiner S.E."/>
            <person name="Bassett H."/>
            <person name="Chagne D."/>
            <person name="McCallum J."/>
            <person name="Dzierzon H."/>
            <person name="Deng C."/>
            <person name="Wang Y.Y."/>
            <person name="Barron L."/>
            <person name="Manako K."/>
            <person name="Bowen J."/>
            <person name="Foster T.M."/>
            <person name="Erridge Z.A."/>
            <person name="Tiffin H."/>
            <person name="Waite C.N."/>
            <person name="Davies K.M."/>
            <person name="Grierson E.P."/>
            <person name="Laing W.A."/>
            <person name="Kirk R."/>
            <person name="Chen X."/>
            <person name="Wood M."/>
            <person name="Montefiori M."/>
            <person name="Brummell D.A."/>
            <person name="Schwinn K.E."/>
            <person name="Catanach A."/>
            <person name="Fullerton C."/>
            <person name="Li D."/>
            <person name="Meiyalaghan S."/>
            <person name="Nieuwenhuizen N."/>
            <person name="Read N."/>
            <person name="Prakash R."/>
            <person name="Hunter D."/>
            <person name="Zhang H."/>
            <person name="McKenzie M."/>
            <person name="Knabel M."/>
            <person name="Harris A."/>
            <person name="Allan A.C."/>
            <person name="Gleave A."/>
            <person name="Chen A."/>
            <person name="Janssen B.J."/>
            <person name="Plunkett B."/>
            <person name="Ampomah-Dwamena C."/>
            <person name="Voogd C."/>
            <person name="Leif D."/>
            <person name="Lafferty D."/>
            <person name="Souleyre E.J.F."/>
            <person name="Varkonyi-Gasic E."/>
            <person name="Gambi F."/>
            <person name="Hanley J."/>
            <person name="Yao J.L."/>
            <person name="Cheung J."/>
            <person name="David K.M."/>
            <person name="Warren B."/>
            <person name="Marsh K."/>
            <person name="Snowden K.C."/>
            <person name="Lin-Wang K."/>
            <person name="Brian L."/>
            <person name="Martinez-Sanchez M."/>
            <person name="Wang M."/>
            <person name="Ileperuma N."/>
            <person name="Macnee N."/>
            <person name="Campin R."/>
            <person name="McAtee P."/>
            <person name="Drummond R.S.M."/>
            <person name="Espley R.V."/>
            <person name="Ireland H.S."/>
            <person name="Wu R."/>
            <person name="Atkinson R.G."/>
            <person name="Karunairetnam S."/>
            <person name="Bulley S."/>
            <person name="Chunkath S."/>
            <person name="Hanley Z."/>
            <person name="Storey R."/>
            <person name="Thrimawithana A.H."/>
            <person name="Thomson S."/>
            <person name="David C."/>
            <person name="Testolin R."/>
            <person name="Huang H."/>
            <person name="Hellens R.P."/>
            <person name="Schaffer R.J."/>
        </authorList>
    </citation>
    <scope>NUCLEOTIDE SEQUENCE [LARGE SCALE GENOMIC DNA]</scope>
    <source>
        <strain evidence="6">cv. Red5</strain>
    </source>
</reference>
<dbReference type="Gramene" id="PSS33862">
    <property type="protein sequence ID" value="PSS33862"/>
    <property type="gene ID" value="CEY00_Acc04261"/>
</dbReference>
<dbReference type="EMBL" id="NKQK01000003">
    <property type="protein sequence ID" value="PSS33862.1"/>
    <property type="molecule type" value="Genomic_DNA"/>
</dbReference>
<dbReference type="OrthoDB" id="185373at2759"/>
<accession>A0A2R6RV15</accession>
<keyword evidence="6" id="KW-1185">Reference proteome</keyword>
<dbReference type="InterPro" id="IPR002885">
    <property type="entry name" value="PPR_rpt"/>
</dbReference>
<dbReference type="InterPro" id="IPR046848">
    <property type="entry name" value="E_motif"/>
</dbReference>
<dbReference type="InterPro" id="IPR032867">
    <property type="entry name" value="DYW_dom"/>
</dbReference>
<feature type="repeat" description="PPR" evidence="3">
    <location>
        <begin position="187"/>
        <end position="221"/>
    </location>
</feature>
<dbReference type="FunCoup" id="A0A2R6RV15">
    <property type="interactions" value="7"/>
</dbReference>
<dbReference type="STRING" id="1590841.A0A2R6RV15"/>
<evidence type="ECO:0000256" key="3">
    <source>
        <dbReference type="PROSITE-ProRule" id="PRU00708"/>
    </source>
</evidence>
<evidence type="ECO:0000313" key="5">
    <source>
        <dbReference type="EMBL" id="PSS33862.1"/>
    </source>
</evidence>
<protein>
    <submittedName>
        <fullName evidence="5">Pentatricopeptide repeat-containing protein</fullName>
    </submittedName>
</protein>
<feature type="repeat" description="PPR" evidence="3">
    <location>
        <begin position="288"/>
        <end position="318"/>
    </location>
</feature>
<sequence>MAQLISSLPPQPKPATIPHNHRYNHLLSSLSSATSLSHVKQAHAQLLRSGLDRSSPLLLKLVLSSFSLSPSLDYALSVFAQIPDPQTRISNRVLRELSRSSKPEKTLLVYKKLRRDGSGIDRFGFPALLKASSRVEALIEGMEIHGFSAKLGFDSDPFVQTALLGMYATCGRIWDARKVFDKMSHRDVVTWSIMIDGYCQSELFEDVLVLFEEMKSSNVEPDEMIFSTILSACGRAGNLSYGKAIHEFITEKNMVTDPYLQSALVTMYASCGSMELAQNLYNRLSPKNVVVSTAMVTGYSKLGKVEAARLIFDQMAEKDLVCWSAMIAGYAESEQPREALELFNEMQDWGIKPDQVAMLSVVSACAHLGALDRAKWIHNYVDDHGFGEALPINNALIDMYAKCGSLAEAQEVFSRMRRKNVITWTSIINAFAMHGDAGNALKLFYQMKSGNIVPNGVTFIGVLYACSHAGLVDEGRKIFASMVNEYGITPKHEHYGCMVDLLGRANLLGEALELVEQMPLAPNVIIWGSLMAACRVHNEFELGKFAAKRLLELDPDHDGAHVLLSNIYAKERRWEDVGKVRRLMKHRGVYKERGCSRIELNNEIHEFLMADRNHKQAEEIYAKLDEVVGELKLIGYAPNTCDVLVDLDEDEKMEMVLWHSEKLALCYGLLREEKGMSIRIVKNLRICEDCHAFMKLVSKVYQRNIVVRDRTRFHHYKDGLCSCKDYW</sequence>
<dbReference type="FunFam" id="1.25.40.10:FF:000325">
    <property type="entry name" value="Pentatricopeptide repeat-containing protein At4g14820"/>
    <property type="match status" value="1"/>
</dbReference>
<dbReference type="Pfam" id="PF01535">
    <property type="entry name" value="PPR"/>
    <property type="match status" value="1"/>
</dbReference>
<proteinExistence type="inferred from homology"/>
<dbReference type="FunFam" id="1.25.40.10:FF:000348">
    <property type="entry name" value="Pentatricopeptide repeat-containing protein chloroplastic"/>
    <property type="match status" value="1"/>
</dbReference>
<dbReference type="OMA" id="HEFLMAD"/>
<dbReference type="NCBIfam" id="TIGR00756">
    <property type="entry name" value="PPR"/>
    <property type="match status" value="4"/>
</dbReference>
<gene>
    <name evidence="5" type="ORF">CEY00_Acc04261</name>
</gene>
<dbReference type="Pfam" id="PF14432">
    <property type="entry name" value="DYW_deaminase"/>
    <property type="match status" value="1"/>
</dbReference>
<dbReference type="PANTHER" id="PTHR47926">
    <property type="entry name" value="PENTATRICOPEPTIDE REPEAT-CONTAINING PROTEIN"/>
    <property type="match status" value="1"/>
</dbReference>
<dbReference type="Pfam" id="PF13041">
    <property type="entry name" value="PPR_2"/>
    <property type="match status" value="3"/>
</dbReference>
<comment type="similarity">
    <text evidence="1">Belongs to the PPR family. PCMP-H subfamily.</text>
</comment>
<evidence type="ECO:0000259" key="4">
    <source>
        <dbReference type="Pfam" id="PF14432"/>
    </source>
</evidence>
<dbReference type="GO" id="GO:0008270">
    <property type="term" value="F:zinc ion binding"/>
    <property type="evidence" value="ECO:0007669"/>
    <property type="project" value="InterPro"/>
</dbReference>
<dbReference type="InterPro" id="IPR046960">
    <property type="entry name" value="PPR_At4g14850-like_plant"/>
</dbReference>
<dbReference type="FunFam" id="1.25.40.10:FF:000427">
    <property type="entry name" value="Pentatricopeptide repeat-containing protein chloroplastic"/>
    <property type="match status" value="1"/>
</dbReference>
<dbReference type="GO" id="GO:0003723">
    <property type="term" value="F:RNA binding"/>
    <property type="evidence" value="ECO:0007669"/>
    <property type="project" value="InterPro"/>
</dbReference>
<organism evidence="5 6">
    <name type="scientific">Actinidia chinensis var. chinensis</name>
    <name type="common">Chinese soft-hair kiwi</name>
    <dbReference type="NCBI Taxonomy" id="1590841"/>
    <lineage>
        <taxon>Eukaryota</taxon>
        <taxon>Viridiplantae</taxon>
        <taxon>Streptophyta</taxon>
        <taxon>Embryophyta</taxon>
        <taxon>Tracheophyta</taxon>
        <taxon>Spermatophyta</taxon>
        <taxon>Magnoliopsida</taxon>
        <taxon>eudicotyledons</taxon>
        <taxon>Gunneridae</taxon>
        <taxon>Pentapetalae</taxon>
        <taxon>asterids</taxon>
        <taxon>Ericales</taxon>
        <taxon>Actinidiaceae</taxon>
        <taxon>Actinidia</taxon>
    </lineage>
</organism>
<dbReference type="Proteomes" id="UP000241394">
    <property type="component" value="Chromosome LG3"/>
</dbReference>
<feature type="repeat" description="PPR" evidence="3">
    <location>
        <begin position="420"/>
        <end position="454"/>
    </location>
</feature>
<dbReference type="SUPFAM" id="SSF48452">
    <property type="entry name" value="TPR-like"/>
    <property type="match status" value="1"/>
</dbReference>
<dbReference type="GO" id="GO:0009451">
    <property type="term" value="P:RNA modification"/>
    <property type="evidence" value="ECO:0007669"/>
    <property type="project" value="InterPro"/>
</dbReference>
<dbReference type="InParanoid" id="A0A2R6RV15"/>